<dbReference type="AlphaFoldDB" id="X1T9E5"/>
<organism evidence="1">
    <name type="scientific">marine sediment metagenome</name>
    <dbReference type="NCBI Taxonomy" id="412755"/>
    <lineage>
        <taxon>unclassified sequences</taxon>
        <taxon>metagenomes</taxon>
        <taxon>ecological metagenomes</taxon>
    </lineage>
</organism>
<gene>
    <name evidence="1" type="ORF">S12H4_32065</name>
</gene>
<protein>
    <submittedName>
        <fullName evidence="1">Uncharacterized protein</fullName>
    </submittedName>
</protein>
<sequence>RKYYIVGIDDEAELARFNYVLRNYHDFWKIQVGYLKAMLGELALVGQASRAYLDNDNQGTLLALFVTSCLGCPVENILNTANVHLAPVSLLRMFGNGAFEEILNDLPSRK</sequence>
<reference evidence="1" key="1">
    <citation type="journal article" date="2014" name="Front. Microbiol.">
        <title>High frequency of phylogenetically diverse reductive dehalogenase-homologous genes in deep subseafloor sedimentary metagenomes.</title>
        <authorList>
            <person name="Kawai M."/>
            <person name="Futagami T."/>
            <person name="Toyoda A."/>
            <person name="Takaki Y."/>
            <person name="Nishi S."/>
            <person name="Hori S."/>
            <person name="Arai W."/>
            <person name="Tsubouchi T."/>
            <person name="Morono Y."/>
            <person name="Uchiyama I."/>
            <person name="Ito T."/>
            <person name="Fujiyama A."/>
            <person name="Inagaki F."/>
            <person name="Takami H."/>
        </authorList>
    </citation>
    <scope>NUCLEOTIDE SEQUENCE</scope>
    <source>
        <strain evidence="1">Expedition CK06-06</strain>
    </source>
</reference>
<proteinExistence type="predicted"/>
<dbReference type="EMBL" id="BARW01018769">
    <property type="protein sequence ID" value="GAJ01924.1"/>
    <property type="molecule type" value="Genomic_DNA"/>
</dbReference>
<evidence type="ECO:0000313" key="1">
    <source>
        <dbReference type="EMBL" id="GAJ01924.1"/>
    </source>
</evidence>
<comment type="caution">
    <text evidence="1">The sequence shown here is derived from an EMBL/GenBank/DDBJ whole genome shotgun (WGS) entry which is preliminary data.</text>
</comment>
<accession>X1T9E5</accession>
<name>X1T9E5_9ZZZZ</name>
<feature type="non-terminal residue" evidence="1">
    <location>
        <position position="1"/>
    </location>
</feature>